<protein>
    <submittedName>
        <fullName evidence="1">Uncharacterized protein</fullName>
    </submittedName>
</protein>
<organism evidence="1 2">
    <name type="scientific">Pedobacter lusitanus</name>
    <dbReference type="NCBI Taxonomy" id="1503925"/>
    <lineage>
        <taxon>Bacteria</taxon>
        <taxon>Pseudomonadati</taxon>
        <taxon>Bacteroidota</taxon>
        <taxon>Sphingobacteriia</taxon>
        <taxon>Sphingobacteriales</taxon>
        <taxon>Sphingobacteriaceae</taxon>
        <taxon>Pedobacter</taxon>
    </lineage>
</organism>
<gene>
    <name evidence="1" type="ORF">TH53_25025</name>
</gene>
<evidence type="ECO:0000313" key="2">
    <source>
        <dbReference type="Proteomes" id="UP000032049"/>
    </source>
</evidence>
<accession>A0A0D0FQE9</accession>
<dbReference type="AlphaFoldDB" id="A0A0D0FQE9"/>
<dbReference type="RefSeq" id="WP_041886964.1">
    <property type="nucleotide sequence ID" value="NZ_CP157278.1"/>
</dbReference>
<reference evidence="1 2" key="1">
    <citation type="submission" date="2015-01" db="EMBL/GenBank/DDBJ databases">
        <title>Draft genome sequence of Pedobacter sp. NL19 isolated from sludge of an effluent treatment pond in an abandoned uranium mine.</title>
        <authorList>
            <person name="Santos T."/>
            <person name="Caetano T."/>
            <person name="Covas C."/>
            <person name="Cruz A."/>
            <person name="Mendo S."/>
        </authorList>
    </citation>
    <scope>NUCLEOTIDE SEQUENCE [LARGE SCALE GENOMIC DNA]</scope>
    <source>
        <strain evidence="1 2">NL19</strain>
    </source>
</reference>
<proteinExistence type="predicted"/>
<sequence length="99" mass="11595">MFGFVLKNLKSNSDDMSYNKAHKEMIIAYRNNWTYVKSERLNTLEGHCKRIVALRGHKALSKFIQFRTEINMIHEALHKAASALDAEIETQIERLCERK</sequence>
<evidence type="ECO:0000313" key="1">
    <source>
        <dbReference type="EMBL" id="KIO74694.1"/>
    </source>
</evidence>
<keyword evidence="2" id="KW-1185">Reference proteome</keyword>
<dbReference type="EMBL" id="JXRA01000147">
    <property type="protein sequence ID" value="KIO74694.1"/>
    <property type="molecule type" value="Genomic_DNA"/>
</dbReference>
<dbReference type="OrthoDB" id="756140at2"/>
<dbReference type="Proteomes" id="UP000032049">
    <property type="component" value="Unassembled WGS sequence"/>
</dbReference>
<comment type="caution">
    <text evidence="1">The sequence shown here is derived from an EMBL/GenBank/DDBJ whole genome shotgun (WGS) entry which is preliminary data.</text>
</comment>
<name>A0A0D0FQE9_9SPHI</name>